<evidence type="ECO:0000256" key="3">
    <source>
        <dbReference type="ARBA" id="ARBA00022989"/>
    </source>
</evidence>
<dbReference type="GO" id="GO:0016020">
    <property type="term" value="C:membrane"/>
    <property type="evidence" value="ECO:0007669"/>
    <property type="project" value="UniProtKB-SubCell"/>
</dbReference>
<proteinExistence type="predicted"/>
<dbReference type="RefSeq" id="WP_153761050.1">
    <property type="nucleotide sequence ID" value="NZ_CP045851.1"/>
</dbReference>
<evidence type="ECO:0000313" key="6">
    <source>
        <dbReference type="EMBL" id="QGG96948.1"/>
    </source>
</evidence>
<evidence type="ECO:0000256" key="2">
    <source>
        <dbReference type="ARBA" id="ARBA00022692"/>
    </source>
</evidence>
<feature type="transmembrane region" description="Helical" evidence="5">
    <location>
        <begin position="286"/>
        <end position="307"/>
    </location>
</feature>
<gene>
    <name evidence="6" type="ORF">GH723_03075</name>
</gene>
<dbReference type="AlphaFoldDB" id="A0A5Q2RJA7"/>
<protein>
    <submittedName>
        <fullName evidence="6">Amino acid permease</fullName>
    </submittedName>
</protein>
<dbReference type="KEGG" id="atq:GH723_03075"/>
<feature type="transmembrane region" description="Helical" evidence="5">
    <location>
        <begin position="386"/>
        <end position="406"/>
    </location>
</feature>
<dbReference type="GO" id="GO:0015179">
    <property type="term" value="F:L-amino acid transmembrane transporter activity"/>
    <property type="evidence" value="ECO:0007669"/>
    <property type="project" value="TreeGrafter"/>
</dbReference>
<evidence type="ECO:0000256" key="4">
    <source>
        <dbReference type="ARBA" id="ARBA00023136"/>
    </source>
</evidence>
<dbReference type="EMBL" id="CP045851">
    <property type="protein sequence ID" value="QGG96948.1"/>
    <property type="molecule type" value="Genomic_DNA"/>
</dbReference>
<keyword evidence="3 5" id="KW-1133">Transmembrane helix</keyword>
<keyword evidence="4 5" id="KW-0472">Membrane</keyword>
<comment type="subcellular location">
    <subcellularLocation>
        <location evidence="1">Membrane</location>
        <topology evidence="1">Multi-pass membrane protein</topology>
    </subcellularLocation>
</comment>
<feature type="transmembrane region" description="Helical" evidence="5">
    <location>
        <begin position="48"/>
        <end position="68"/>
    </location>
</feature>
<evidence type="ECO:0000313" key="7">
    <source>
        <dbReference type="Proteomes" id="UP000334019"/>
    </source>
</evidence>
<evidence type="ECO:0000256" key="1">
    <source>
        <dbReference type="ARBA" id="ARBA00004141"/>
    </source>
</evidence>
<feature type="transmembrane region" description="Helical" evidence="5">
    <location>
        <begin position="235"/>
        <end position="255"/>
    </location>
</feature>
<feature type="transmembrane region" description="Helical" evidence="5">
    <location>
        <begin position="354"/>
        <end position="374"/>
    </location>
</feature>
<feature type="transmembrane region" description="Helical" evidence="5">
    <location>
        <begin position="412"/>
        <end position="432"/>
    </location>
</feature>
<accession>A0A5Q2RJA7</accession>
<dbReference type="PANTHER" id="PTHR11785">
    <property type="entry name" value="AMINO ACID TRANSPORTER"/>
    <property type="match status" value="1"/>
</dbReference>
<sequence>MTAADDSAPEDVPGSLTLSGAVALGTGVMIGAGIFALTGQTARLAGDWFPLAFVAAAGVVAASAYSYVKLSNAFPSSGGVAMFLREEYGPGTAMGVFAMFMYVSMVINEALVARTFGAYLLQVVDLEPVSFWVPAFAVALLVAAFGVNVAGNRAMQAAQRVMAAVKIVGLGAFAVAGLWYASAAEFTSGTGGEYTASPEGFLAAVALAILAYKGFTTITNSGGELVDPHRNTGRAIVIALAICTVVYLTIAAAVAGNLDVAEIVDAEDYSLAEAARPAFGDGGVSFTVALALVATASGVMASIFAASRMLAMLTHMTQVPHRHFGIPGTVRAHTTAYTVIFAVALAATLDLRRIAVLGAIYYLIMDIAIHWGLLRHLRDRVEHRRAIVVGAILLDVVVLGALVWVKASADPLGLWVAVAGIVLVVLGERLFMASHTRPDGTMDM</sequence>
<feature type="transmembrane region" description="Helical" evidence="5">
    <location>
        <begin position="131"/>
        <end position="151"/>
    </location>
</feature>
<dbReference type="Proteomes" id="UP000334019">
    <property type="component" value="Chromosome"/>
</dbReference>
<dbReference type="Gene3D" id="1.20.1740.10">
    <property type="entry name" value="Amino acid/polyamine transporter I"/>
    <property type="match status" value="1"/>
</dbReference>
<keyword evidence="7" id="KW-1185">Reference proteome</keyword>
<feature type="transmembrane region" description="Helical" evidence="5">
    <location>
        <begin position="328"/>
        <end position="348"/>
    </location>
</feature>
<dbReference type="PIRSF" id="PIRSF006060">
    <property type="entry name" value="AA_transporter"/>
    <property type="match status" value="1"/>
</dbReference>
<name>A0A5Q2RJA7_9ACTN</name>
<reference evidence="6 7" key="1">
    <citation type="submission" date="2019-11" db="EMBL/GenBank/DDBJ databases">
        <authorList>
            <person name="He Y."/>
        </authorList>
    </citation>
    <scope>NUCLEOTIDE SEQUENCE [LARGE SCALE GENOMIC DNA]</scope>
    <source>
        <strain evidence="6 7">SCSIO 58843</strain>
    </source>
</reference>
<feature type="transmembrane region" description="Helical" evidence="5">
    <location>
        <begin position="12"/>
        <end position="36"/>
    </location>
</feature>
<dbReference type="Pfam" id="PF13520">
    <property type="entry name" value="AA_permease_2"/>
    <property type="match status" value="1"/>
</dbReference>
<evidence type="ECO:0000256" key="5">
    <source>
        <dbReference type="SAM" id="Phobius"/>
    </source>
</evidence>
<feature type="transmembrane region" description="Helical" evidence="5">
    <location>
        <begin position="163"/>
        <end position="181"/>
    </location>
</feature>
<keyword evidence="2 5" id="KW-0812">Transmembrane</keyword>
<feature type="transmembrane region" description="Helical" evidence="5">
    <location>
        <begin position="201"/>
        <end position="223"/>
    </location>
</feature>
<dbReference type="PANTHER" id="PTHR11785:SF512">
    <property type="entry name" value="SOBREMESA, ISOFORM B"/>
    <property type="match status" value="1"/>
</dbReference>
<dbReference type="InterPro" id="IPR050598">
    <property type="entry name" value="AminoAcid_Transporter"/>
</dbReference>
<organism evidence="6 7">
    <name type="scientific">Actinomarinicola tropica</name>
    <dbReference type="NCBI Taxonomy" id="2789776"/>
    <lineage>
        <taxon>Bacteria</taxon>
        <taxon>Bacillati</taxon>
        <taxon>Actinomycetota</taxon>
        <taxon>Acidimicrobiia</taxon>
        <taxon>Acidimicrobiales</taxon>
        <taxon>Iamiaceae</taxon>
        <taxon>Actinomarinicola</taxon>
    </lineage>
</organism>
<dbReference type="InterPro" id="IPR002293">
    <property type="entry name" value="AA/rel_permease1"/>
</dbReference>